<reference evidence="2 3" key="1">
    <citation type="journal article" date="2023" name="Plants (Basel)">
        <title>Bridging the Gap: Combining Genomics and Transcriptomics Approaches to Understand Stylosanthes scabra, an Orphan Legume from the Brazilian Caatinga.</title>
        <authorList>
            <person name="Ferreira-Neto J.R.C."/>
            <person name="da Silva M.D."/>
            <person name="Binneck E."/>
            <person name="de Melo N.F."/>
            <person name="da Silva R.H."/>
            <person name="de Melo A.L.T.M."/>
            <person name="Pandolfi V."/>
            <person name="Bustamante F.O."/>
            <person name="Brasileiro-Vidal A.C."/>
            <person name="Benko-Iseppon A.M."/>
        </authorList>
    </citation>
    <scope>NUCLEOTIDE SEQUENCE [LARGE SCALE GENOMIC DNA]</scope>
    <source>
        <tissue evidence="2">Leaves</tissue>
    </source>
</reference>
<protein>
    <submittedName>
        <fullName evidence="2">Uncharacterized protein</fullName>
    </submittedName>
</protein>
<feature type="compositionally biased region" description="Basic and acidic residues" evidence="1">
    <location>
        <begin position="1"/>
        <end position="16"/>
    </location>
</feature>
<sequence>MNKNTRENSSYHDHLRITRSSETLNGKEASDAAKAAAADGDARMVPQREKMKELDAGSMASVAAGTQDDGGGAAVVNQWLREECRLE</sequence>
<feature type="non-terminal residue" evidence="2">
    <location>
        <position position="87"/>
    </location>
</feature>
<gene>
    <name evidence="2" type="ORF">PIB30_054881</name>
</gene>
<comment type="caution">
    <text evidence="2">The sequence shown here is derived from an EMBL/GenBank/DDBJ whole genome shotgun (WGS) entry which is preliminary data.</text>
</comment>
<keyword evidence="3" id="KW-1185">Reference proteome</keyword>
<proteinExistence type="predicted"/>
<dbReference type="Proteomes" id="UP001341840">
    <property type="component" value="Unassembled WGS sequence"/>
</dbReference>
<evidence type="ECO:0000256" key="1">
    <source>
        <dbReference type="SAM" id="MobiDB-lite"/>
    </source>
</evidence>
<evidence type="ECO:0000313" key="2">
    <source>
        <dbReference type="EMBL" id="MED6209461.1"/>
    </source>
</evidence>
<feature type="region of interest" description="Disordered" evidence="1">
    <location>
        <begin position="1"/>
        <end position="46"/>
    </location>
</feature>
<organism evidence="2 3">
    <name type="scientific">Stylosanthes scabra</name>
    <dbReference type="NCBI Taxonomy" id="79078"/>
    <lineage>
        <taxon>Eukaryota</taxon>
        <taxon>Viridiplantae</taxon>
        <taxon>Streptophyta</taxon>
        <taxon>Embryophyta</taxon>
        <taxon>Tracheophyta</taxon>
        <taxon>Spermatophyta</taxon>
        <taxon>Magnoliopsida</taxon>
        <taxon>eudicotyledons</taxon>
        <taxon>Gunneridae</taxon>
        <taxon>Pentapetalae</taxon>
        <taxon>rosids</taxon>
        <taxon>fabids</taxon>
        <taxon>Fabales</taxon>
        <taxon>Fabaceae</taxon>
        <taxon>Papilionoideae</taxon>
        <taxon>50 kb inversion clade</taxon>
        <taxon>dalbergioids sensu lato</taxon>
        <taxon>Dalbergieae</taxon>
        <taxon>Pterocarpus clade</taxon>
        <taxon>Stylosanthes</taxon>
    </lineage>
</organism>
<evidence type="ECO:0000313" key="3">
    <source>
        <dbReference type="Proteomes" id="UP001341840"/>
    </source>
</evidence>
<name>A0ABU6YHT1_9FABA</name>
<dbReference type="EMBL" id="JASCZI010242078">
    <property type="protein sequence ID" value="MED6209461.1"/>
    <property type="molecule type" value="Genomic_DNA"/>
</dbReference>
<accession>A0ABU6YHT1</accession>